<sequence length="180" mass="20309">MNSSIKKLLFSLLACIVLVSCNNGESLQTYFVDNQEMPDFLSADLPTTIVKIDESTLSKDQIEAYNSVKRLNFLGYKIKENNLEDYTLELSKVKSILNNKKYNDLIEFNDKAAKVVVKYIGDDDTADEFVVFASSKDMGFGIVRILGDNMRPEKMATLVDALQNADFDESQLNGITDFFK</sequence>
<organism evidence="2 3">
    <name type="scientific">Xanthomarina spongicola</name>
    <dbReference type="NCBI Taxonomy" id="570520"/>
    <lineage>
        <taxon>Bacteria</taxon>
        <taxon>Pseudomonadati</taxon>
        <taxon>Bacteroidota</taxon>
        <taxon>Flavobacteriia</taxon>
        <taxon>Flavobacteriales</taxon>
        <taxon>Flavobacteriaceae</taxon>
        <taxon>Xanthomarina</taxon>
    </lineage>
</organism>
<dbReference type="RefSeq" id="WP_109682806.1">
    <property type="nucleotide sequence ID" value="NZ_QGGP01000006.1"/>
</dbReference>
<evidence type="ECO:0000256" key="1">
    <source>
        <dbReference type="SAM" id="SignalP"/>
    </source>
</evidence>
<dbReference type="PROSITE" id="PS51257">
    <property type="entry name" value="PROKAR_LIPOPROTEIN"/>
    <property type="match status" value="1"/>
</dbReference>
<feature type="signal peptide" evidence="1">
    <location>
        <begin position="1"/>
        <end position="22"/>
    </location>
</feature>
<dbReference type="OrthoDB" id="1143555at2"/>
<dbReference type="EMBL" id="QGGP01000006">
    <property type="protein sequence ID" value="PWK17918.1"/>
    <property type="molecule type" value="Genomic_DNA"/>
</dbReference>
<dbReference type="Pfam" id="PF14060">
    <property type="entry name" value="DUF4252"/>
    <property type="match status" value="1"/>
</dbReference>
<dbReference type="Proteomes" id="UP000245430">
    <property type="component" value="Unassembled WGS sequence"/>
</dbReference>
<evidence type="ECO:0000313" key="3">
    <source>
        <dbReference type="Proteomes" id="UP000245430"/>
    </source>
</evidence>
<keyword evidence="3" id="KW-1185">Reference proteome</keyword>
<gene>
    <name evidence="2" type="ORF">LX78_02317</name>
</gene>
<keyword evidence="1" id="KW-0732">Signal</keyword>
<accession>A0A316DK31</accession>
<feature type="chain" id="PRO_5016333337" evidence="1">
    <location>
        <begin position="23"/>
        <end position="180"/>
    </location>
</feature>
<dbReference type="InterPro" id="IPR025348">
    <property type="entry name" value="DUF4252"/>
</dbReference>
<protein>
    <submittedName>
        <fullName evidence="2">Uncharacterized protein DUF4252</fullName>
    </submittedName>
</protein>
<dbReference type="AlphaFoldDB" id="A0A316DK31"/>
<name>A0A316DK31_9FLAO</name>
<proteinExistence type="predicted"/>
<comment type="caution">
    <text evidence="2">The sequence shown here is derived from an EMBL/GenBank/DDBJ whole genome shotgun (WGS) entry which is preliminary data.</text>
</comment>
<reference evidence="2 3" key="1">
    <citation type="submission" date="2018-05" db="EMBL/GenBank/DDBJ databases">
        <title>Genomic Encyclopedia of Archaeal and Bacterial Type Strains, Phase II (KMG-II): from individual species to whole genera.</title>
        <authorList>
            <person name="Goeker M."/>
        </authorList>
    </citation>
    <scope>NUCLEOTIDE SEQUENCE [LARGE SCALE GENOMIC DNA]</scope>
    <source>
        <strain evidence="2 3">DSM 22637</strain>
    </source>
</reference>
<evidence type="ECO:0000313" key="2">
    <source>
        <dbReference type="EMBL" id="PWK17918.1"/>
    </source>
</evidence>